<evidence type="ECO:0000313" key="9">
    <source>
        <dbReference type="EMBL" id="PNS12691.1"/>
    </source>
</evidence>
<dbReference type="Pfam" id="PF13332">
    <property type="entry name" value="Fil_haemagg_2"/>
    <property type="match status" value="4"/>
</dbReference>
<dbReference type="EMBL" id="NWUO01000003">
    <property type="protein sequence ID" value="PNS12691.1"/>
    <property type="molecule type" value="Genomic_DNA"/>
</dbReference>
<evidence type="ECO:0000313" key="10">
    <source>
        <dbReference type="Proteomes" id="UP000236345"/>
    </source>
</evidence>
<evidence type="ECO:0000256" key="5">
    <source>
        <dbReference type="ARBA" id="ARBA00023026"/>
    </source>
</evidence>
<evidence type="ECO:0000256" key="2">
    <source>
        <dbReference type="ARBA" id="ARBA00022656"/>
    </source>
</evidence>
<keyword evidence="3" id="KW-0732">Signal</keyword>
<keyword evidence="5" id="KW-0843">Virulence</keyword>
<sequence>MDSQQQPVQLSHRLLSYLICALVAWQPLLPALAAGITPTSKGTQLDKAANGVPVINIATPNQTGLSHNQYQNYNVGKEGLILNNATGQLNPTQLGGLIQNNPNLKAGQEAKAIINEVTGANRSQLQGYTEVAGKAANVMVANPYGISCNGCGFINTPNATLTTGKPVLDAQGNLQALTVSKGTITVEGEGLDASQSDALSIISRATEINAAIHAKDLKLIAGANRVAQDGSVTPIAGAGATPGVAVDTGALGGMYANRIHLVSSEKGVGVNLGNLNARQGDMVLDASGKLTLKNSLTSGALTAKAESIALSGDHKAGGAVTLNGKQEVALNAGSLVSDGSIALNGNDKISLNQSKLTAGKDIQLSAAEVKTDKASRADSGGNISLTARNGVDNAAQLTAGGALTLSAKQAKNSGALLAKGQQTLHADTLDNSGAIAGQDALNITSQNLFNRGSLIAPQLSLSSQQLTNSGLIQGSKILDLNADRLDNLSGGSIASASDLALDLPTLNNSGLIKSDAGLLLNGDSLINSGEINAATLSASHNLLVNQQGGRLLAQGAMQLQQKQLDNQGLLTANDLAVSADELHNGGTLQGSQTLGISGSRLNNGGTLLSGGKLTLQGDSIDNQGLMQGDRLSLNASDWQNSGNALSENDAALQTKTLHNSGKILGQHTIQLRTDSSDNSGWLVAQALALRGDLINSGLLQGNDDLTLHGGVISNQTAGQLLSGGSLDVSATQLDNQGALQADTLRVNAQSWQNGGSARAVSLLDAQISGEINNGGSLISEQALTLNSERILNQGKLAADRLSLTAPQLINGGLLQGNSALSLNNAQLINQNGGELLSGGPLALTLDRLDNAGLLQVDGALDIVTRQTSNGGKMLADTISAQASETLTNNGQLLAQQQATLNAQTLDNGGAIAAQGITLTADTLLNRGAMQGDSLLDITAQQLENQVNGTLLSGSSLVLRGDSLSNDGSWQGKQLDFNGNTLANHGAINGIDRLTGSVRDELSNSGSLISQGSASLTANSLLNPGEIMADGLTLRGQTLNNSGLWQGNSLLDAQGDSLTSAAGSRTLSGGQLTLNADRLTTDGTLQGEQAQISASSWQHQGSLLGNSGLSASVTGQLTNNGGLLSQGAAQIHAQTLTNLGVVLSAGAMTLTGSALNNNGSWQGQQILLNAQRLTNGGAIQSADNMQLILSDKLDSTASSTISANGTAALQALALTNQGEWVAKNLTLTGSTLNNDGDISGVDSLTVKLNGALTQQQDKTLLTAGKLDLQATSVNNAGRIQGGELQVVSGALDNSGRLQGDNNLQLTLSGRLTNAATGTLIGQNALTLKTPELYNYGLIQGTTTGINATSLANNSGKIVFGGELTLNTPQLINSGWLQATQLMLNAANASNSGTLLAQQQGTLSGNAFNNQGSVQGNNLTVNYQQLTNGGTLLGNNQLNVTAAQVTQQAAGRLFSGGNLVLTSDGFDQPGQVVALGDATLKLINSFINKGTLAAGNRLSVSSNGALENQGTMQGQALTLGAGGDLTNNGQLTSGSGDSTLSGNRIAMNGGGTLQGGGNINLTSRSDITLNGFTGTSGSLTLSAPGSMVNTALLYAANNLYLYANSIKNQQGDMLAGNSLWMQRDAAGNANAEVVNTSGTIETQNGDITVKTGHLLNERAGFSVNEQTSLLNKPSWANGANVNIPVSWLPSDSYGIYFTYKQYHGHGDFWTESTSHYAPYPEADIQKVAIKATTVTVNPGGNQSRISSGRDLNGQINNLDNFASTILAGRNITLSGDSLNNKSWTEGTTTEYNTYRYGVGMIKPLRPVTEAAGSPESKSITYTLDGASIYETVGSGNVYRGVIQAAGNITANFSSDISNTNTSAGVAGITSGLTTPALSRLSNLASLKAQQQQSLVSDDTVAVGSPQWRDRLQSALQAINGGALENNGGSGASLNQYDSTRKDASLPGKAAQLTSADAAGQALHNYQGNPVDTSAYPLPSGDNGYFAPSSDPNSHYLIVVNPKLNGLGQLDKNLYGDLYSLLGTQPGTTPAQETRTQFTDETTFLGSSYLLDRLNLHPEYDYRFLGDAAFDTRYVSNTVINQTGSRYINGIGSDLDQMRYLMDNAAAAQQSLGLQFGVSLTADQIAALDHSIIWWEAATVNGETVMVPKVYLSPKDVTVNNGSVIAGNNVKLDAGNITNSGSTLIASADLSLDSQNSISNLNQGLINAGSNLQLNALNDINNIGSAISGKRVALESLDGNINNITEATQKHINQSGWLGNVSLTQTYIGPTAGISALDSLSLNAGKNITVQGAEVKSGGDLLMDAWGDIAVTANEINQAKSQTVWLDTKSTASTTHQGSTISASGQLAMHADNNLSLSASTLKAGKNATLSAGNDLNLNAATTQQNSRDGQAESHSSGLERTTLSSGGDLKLAAGRDLNSQAAGLAAEGDVALQAGRDLNLQAEATRSGNSYKAGKKQEINEHVRQQGTEIASGGDTSLLAGHDLNSSATQVTAQQDIAVVAGNNVNLNTATESDYHYKEETKTKKGFLKKKTTHTIEEDSATREAGTLLSGNNVAVTAGNDLLVKGSQVVGDGSVALKAGNNVDIVAATNTDSSWRFKETKKSGLMGSGGIGFTIGSSKSVHDLREKGTTQSQSVSTVGSTGGDVAITSGGQTHIGGADLVAGKSLDINGDAVVIEPGHDKRTRDERFEQKTSGLTLALSGAVGDAVNSAVATAQAAKSESDGRLLALQATKTALSGVQAVLASQQATASGDPNNGVGISVSLTTQKSKSQQHQTSDTVNGSTLNAGKNLSITATGKGDGAHSGDILIGGSQMKAAGDSTLNAARDILLTGAASTQESSGKNSSSGGGVGLSFGVGSGSAGISIFASVNGAKGKESGDGTRWSETTLDSGGNVALNSGRDTTLNGAQVSGNRVTADVGRDLALSSQQDSDRYDSKQTSFGAGGSFTFGSMSGSGYISLSQDKMRSRYNSVQEQSGIFAGEGGFDITTGNHTQLDGAVIASAAEADKNRLDTGTLGFSSIGNAADYKVSHSGISAGLSGGGSLGGQLLSNALSNATGTLLAGLGGKGHAEGTTQSAVADGTLIIRNQDQQRQSVADLSRDTEHANGSISPIFDKEKEQKRLQMAQMAGEIAGQMSNIVQTYGDIKGLEAAKEKHPDYTAAQLRETATYKAVQRDYGTGGKWQRVTQSVSGILSGLAGGNAALAAAGGLNPWAAQVIKQETTGADGHVNVAANAMAHAVWGAVAAQMSGGSAASGAAGAFSGELAARYIAQYRFGADTPEKIEALSEEQRQELSLMSTLAAGLAGGLAGNSTAAATTGAQAGKNAVENNALGAKDEQQRQDAKWSLPYLQGEKKQQAEKLINDLNAKDKAFDAAMDSACKNLSSAQCSGMRQELAAMAKSYDEQLNGQYIGNMGSVYKEGKGQVDALMWQYATADAKAEREANVNRIAENWGVSRETASTLYDSMAVVHTTAAIGGAVYGMKGAKEPAVPPTKPVSPGKGSTQAETKPSSGAENAATYPKLKDDLVQQNLSNIAKQDPRLAAVVQGDNGKLNYGVGSGTKAEADRLGQIWVGDGARPTKDGTGLMSADGSRVYRFPKEKPNAPALVNPTGVQANFETFQINPITGQKIKVGDGHLNVIAGK</sequence>
<dbReference type="InterPro" id="IPR008638">
    <property type="entry name" value="FhaB/CdiA-like_TPS"/>
</dbReference>
<feature type="compositionally biased region" description="Low complexity" evidence="7">
    <location>
        <begin position="2760"/>
        <end position="2776"/>
    </location>
</feature>
<dbReference type="SUPFAM" id="SSF51126">
    <property type="entry name" value="Pectin lyase-like"/>
    <property type="match status" value="1"/>
</dbReference>
<dbReference type="NCBIfam" id="TIGR01731">
    <property type="entry name" value="fil_hemag_20aa"/>
    <property type="match status" value="24"/>
</dbReference>
<dbReference type="FunFam" id="2.160.20.10:FF:000048">
    <property type="entry name" value="tRNA nuclease CdiA"/>
    <property type="match status" value="1"/>
</dbReference>
<evidence type="ECO:0000256" key="6">
    <source>
        <dbReference type="ARBA" id="ARBA00024043"/>
    </source>
</evidence>
<keyword evidence="2" id="KW-0800">Toxin</keyword>
<dbReference type="SMART" id="SM00912">
    <property type="entry name" value="Haemagg_act"/>
    <property type="match status" value="1"/>
</dbReference>
<dbReference type="Pfam" id="PF21726">
    <property type="entry name" value="DUF6862"/>
    <property type="match status" value="1"/>
</dbReference>
<dbReference type="InterPro" id="IPR049271">
    <property type="entry name" value="DUF6862"/>
</dbReference>
<comment type="similarity">
    <text evidence="6">In the N-terminal section; belongs to the CdiA toxin family.</text>
</comment>
<evidence type="ECO:0000256" key="4">
    <source>
        <dbReference type="ARBA" id="ARBA00022913"/>
    </source>
</evidence>
<dbReference type="InterPro" id="IPR011050">
    <property type="entry name" value="Pectin_lyase_fold/virulence"/>
</dbReference>
<comment type="caution">
    <text evidence="9">The sequence shown here is derived from an EMBL/GenBank/DDBJ whole genome shotgun (WGS) entry which is preliminary data.</text>
</comment>
<keyword evidence="10" id="KW-1185">Reference proteome</keyword>
<name>A0A2K1QCD6_9GAMM</name>
<proteinExistence type="inferred from homology"/>
<accession>A0A2K1QCD6</accession>
<evidence type="ECO:0000259" key="8">
    <source>
        <dbReference type="SMART" id="SM00912"/>
    </source>
</evidence>
<dbReference type="OrthoDB" id="2664633at2"/>
<dbReference type="Pfam" id="PF04829">
    <property type="entry name" value="PT-VENN"/>
    <property type="match status" value="1"/>
</dbReference>
<keyword evidence="4" id="KW-1266">Target cell cytoplasm</keyword>
<dbReference type="Proteomes" id="UP000236345">
    <property type="component" value="Unassembled WGS sequence"/>
</dbReference>
<dbReference type="GO" id="GO:0090729">
    <property type="term" value="F:toxin activity"/>
    <property type="evidence" value="ECO:0007669"/>
    <property type="project" value="UniProtKB-KW"/>
</dbReference>
<evidence type="ECO:0000256" key="1">
    <source>
        <dbReference type="ARBA" id="ARBA00004219"/>
    </source>
</evidence>
<dbReference type="RefSeq" id="WP_103058926.1">
    <property type="nucleotide sequence ID" value="NZ_BSOF01000028.1"/>
</dbReference>
<evidence type="ECO:0000256" key="3">
    <source>
        <dbReference type="ARBA" id="ARBA00022729"/>
    </source>
</evidence>
<feature type="region of interest" description="Disordered" evidence="7">
    <location>
        <begin position="1924"/>
        <end position="1950"/>
    </location>
</feature>
<dbReference type="Gene3D" id="2.160.20.10">
    <property type="entry name" value="Single-stranded right-handed beta-helix, Pectin lyase-like"/>
    <property type="match status" value="1"/>
</dbReference>
<feature type="region of interest" description="Disordered" evidence="7">
    <location>
        <begin position="2380"/>
        <end position="2403"/>
    </location>
</feature>
<dbReference type="NCBIfam" id="TIGR01901">
    <property type="entry name" value="adhes_NPXG"/>
    <property type="match status" value="1"/>
</dbReference>
<dbReference type="InterPro" id="IPR010069">
    <property type="entry name" value="CdiA_FHA1_rpt"/>
</dbReference>
<protein>
    <submittedName>
        <fullName evidence="9">Contact-dependent inhibition of growth factor CdiA</fullName>
    </submittedName>
</protein>
<feature type="compositionally biased region" description="Polar residues" evidence="7">
    <location>
        <begin position="3495"/>
        <end position="3508"/>
    </location>
</feature>
<dbReference type="InterPro" id="IPR012334">
    <property type="entry name" value="Pectin_lyas_fold"/>
</dbReference>
<dbReference type="InterPro" id="IPR006914">
    <property type="entry name" value="VENN_dom"/>
</dbReference>
<dbReference type="GO" id="GO:0004521">
    <property type="term" value="F:RNA endonuclease activity"/>
    <property type="evidence" value="ECO:0007669"/>
    <property type="project" value="UniProtKB-ARBA"/>
</dbReference>
<reference evidence="10" key="1">
    <citation type="submission" date="2017-09" db="EMBL/GenBank/DDBJ databases">
        <authorList>
            <person name="Palmer M."/>
            <person name="Steenkamp E.T."/>
            <person name="Coetzee M.P."/>
            <person name="Avontuur J.R."/>
            <person name="Van Zyl E."/>
            <person name="Chan W.-Y."/>
            <person name="Blom J."/>
            <person name="Venter S.N."/>
        </authorList>
    </citation>
    <scope>NUCLEOTIDE SEQUENCE [LARGE SCALE GENOMIC DNA]</scope>
    <source>
        <strain evidence="10">QC88-366</strain>
    </source>
</reference>
<feature type="region of interest" description="Disordered" evidence="7">
    <location>
        <begin position="2871"/>
        <end position="2899"/>
    </location>
</feature>
<feature type="region of interest" description="Disordered" evidence="7">
    <location>
        <begin position="2744"/>
        <end position="2784"/>
    </location>
</feature>
<feature type="compositionally biased region" description="Polar residues" evidence="7">
    <location>
        <begin position="2880"/>
        <end position="2899"/>
    </location>
</feature>
<gene>
    <name evidence="9" type="ORF">COO59_06140</name>
</gene>
<comment type="subcellular location">
    <subcellularLocation>
        <location evidence="1">Target cell</location>
        <location evidence="1">Target cell cytoplasm</location>
    </subcellularLocation>
</comment>
<dbReference type="GO" id="GO:0030430">
    <property type="term" value="C:host cell cytoplasm"/>
    <property type="evidence" value="ECO:0007669"/>
    <property type="project" value="UniProtKB-ARBA"/>
</dbReference>
<organism evidence="9 10">
    <name type="scientific">Mixta theicola</name>
    <dbReference type="NCBI Taxonomy" id="1458355"/>
    <lineage>
        <taxon>Bacteria</taxon>
        <taxon>Pseudomonadati</taxon>
        <taxon>Pseudomonadota</taxon>
        <taxon>Gammaproteobacteria</taxon>
        <taxon>Enterobacterales</taxon>
        <taxon>Erwiniaceae</taxon>
        <taxon>Mixta</taxon>
    </lineage>
</organism>
<dbReference type="InterPro" id="IPR025157">
    <property type="entry name" value="Hemagglutinin_rpt"/>
</dbReference>
<evidence type="ECO:0000256" key="7">
    <source>
        <dbReference type="SAM" id="MobiDB-lite"/>
    </source>
</evidence>
<dbReference type="Pfam" id="PF05860">
    <property type="entry name" value="TPS"/>
    <property type="match status" value="1"/>
</dbReference>
<feature type="region of interest" description="Disordered" evidence="7">
    <location>
        <begin position="3480"/>
        <end position="3511"/>
    </location>
</feature>
<feature type="domain" description="Filamentous haemagglutinin FhaB/tRNA nuclease CdiA-like TPS" evidence="8">
    <location>
        <begin position="49"/>
        <end position="171"/>
    </location>
</feature>